<keyword evidence="8 10" id="KW-0503">Monooxygenase</keyword>
<gene>
    <name evidence="12" type="primary">CYP5141F4</name>
</gene>
<evidence type="ECO:0000256" key="10">
    <source>
        <dbReference type="RuleBase" id="RU000461"/>
    </source>
</evidence>
<dbReference type="PRINTS" id="PR00385">
    <property type="entry name" value="P450"/>
</dbReference>
<dbReference type="Pfam" id="PF00067">
    <property type="entry name" value="p450"/>
    <property type="match status" value="1"/>
</dbReference>
<dbReference type="PANTHER" id="PTHR24305:SF166">
    <property type="entry name" value="CYTOCHROME P450 12A4, MITOCHONDRIAL-RELATED"/>
    <property type="match status" value="1"/>
</dbReference>
<sequence>MISQAVVPLIFLLLLYAVKRYTACRQLVRTVNGWPGFRTVFNDRFLFFPFRVRGISPGAQWPFYSKHADFAKAGWDVIALVNALPSPELSLYVADAAIAKEVMGARARFPKPTDVYELLATFGTNILVTEGEEWKRQRKIAAPAFSERNNKLVWDESLRVVNDMFANVWGDKDVVELDHVLDITIPITLMVIGAASFGRRMSWKEDGAMPIGHSLTFKDALLEVSNRLVLSLLFPQWFLRLGTPGMRSYARAYDELSRYLDEMVQERRTSANNEERYDLFSSLLEANEGQLDGDTKLSDKALLGNVFLFLVAGHDTTSHTLAYALIFLALYQEEQDKFYENIMAVMPKDRALKYEDMGSFSYSLAVFNETLRHFPPVIGIPKYSAEDTVLTTTNAAGEQARLPVPRGTYITISASALHHNPRYWDDPDAFKPERFLGNYPRDAFVPFSAGPRGCVGRGFAETEAVAVLTAIVSRYKVEVREEARFAGETFAQRRARLLKSQHSLTVYPERAPLVFRRR</sequence>
<dbReference type="AlphaFoldDB" id="A0AA86J4D1"/>
<evidence type="ECO:0000313" key="12">
    <source>
        <dbReference type="EMBL" id="BED42960.1"/>
    </source>
</evidence>
<evidence type="ECO:0000256" key="7">
    <source>
        <dbReference type="ARBA" id="ARBA00023004"/>
    </source>
</evidence>
<comment type="cofactor">
    <cofactor evidence="1 9">
        <name>heme</name>
        <dbReference type="ChEBI" id="CHEBI:30413"/>
    </cofactor>
</comment>
<dbReference type="InterPro" id="IPR002401">
    <property type="entry name" value="Cyt_P450_E_grp-I"/>
</dbReference>
<evidence type="ECO:0000256" key="8">
    <source>
        <dbReference type="ARBA" id="ARBA00023033"/>
    </source>
</evidence>
<dbReference type="GO" id="GO:0004497">
    <property type="term" value="F:monooxygenase activity"/>
    <property type="evidence" value="ECO:0007669"/>
    <property type="project" value="UniProtKB-KW"/>
</dbReference>
<dbReference type="Gene3D" id="1.10.630.10">
    <property type="entry name" value="Cytochrome P450"/>
    <property type="match status" value="1"/>
</dbReference>
<evidence type="ECO:0000256" key="4">
    <source>
        <dbReference type="ARBA" id="ARBA00022617"/>
    </source>
</evidence>
<dbReference type="InterPro" id="IPR001128">
    <property type="entry name" value="Cyt_P450"/>
</dbReference>
<dbReference type="InterPro" id="IPR036396">
    <property type="entry name" value="Cyt_P450_sf"/>
</dbReference>
<comment type="pathway">
    <text evidence="2">Secondary metabolite biosynthesis.</text>
</comment>
<keyword evidence="4 9" id="KW-0349">Heme</keyword>
<dbReference type="EMBL" id="LC761715">
    <property type="protein sequence ID" value="BED42960.1"/>
    <property type="molecule type" value="mRNA"/>
</dbReference>
<feature type="binding site" description="axial binding residue" evidence="9">
    <location>
        <position position="454"/>
    </location>
    <ligand>
        <name>heme</name>
        <dbReference type="ChEBI" id="CHEBI:30413"/>
    </ligand>
    <ligandPart>
        <name>Fe</name>
        <dbReference type="ChEBI" id="CHEBI:18248"/>
    </ligandPart>
</feature>
<proteinExistence type="evidence at transcript level"/>
<feature type="chain" id="PRO_5041678811" evidence="11">
    <location>
        <begin position="25"/>
        <end position="518"/>
    </location>
</feature>
<name>A0AA86J4D1_TRAVE</name>
<comment type="similarity">
    <text evidence="3 10">Belongs to the cytochrome P450 family.</text>
</comment>
<dbReference type="InterPro" id="IPR050121">
    <property type="entry name" value="Cytochrome_P450_monoxygenase"/>
</dbReference>
<organism evidence="12">
    <name type="scientific">Trametes versicolor</name>
    <name type="common">White-rot fungus</name>
    <name type="synonym">Coriolus versicolor</name>
    <dbReference type="NCBI Taxonomy" id="5325"/>
    <lineage>
        <taxon>Eukaryota</taxon>
        <taxon>Fungi</taxon>
        <taxon>Dikarya</taxon>
        <taxon>Basidiomycota</taxon>
        <taxon>Agaricomycotina</taxon>
        <taxon>Agaricomycetes</taxon>
        <taxon>Polyporales</taxon>
        <taxon>Polyporaceae</taxon>
        <taxon>Trametes</taxon>
    </lineage>
</organism>
<evidence type="ECO:0000256" key="3">
    <source>
        <dbReference type="ARBA" id="ARBA00010617"/>
    </source>
</evidence>
<dbReference type="InterPro" id="IPR017972">
    <property type="entry name" value="Cyt_P450_CS"/>
</dbReference>
<evidence type="ECO:0000256" key="6">
    <source>
        <dbReference type="ARBA" id="ARBA00023002"/>
    </source>
</evidence>
<evidence type="ECO:0000256" key="1">
    <source>
        <dbReference type="ARBA" id="ARBA00001971"/>
    </source>
</evidence>
<evidence type="ECO:0000256" key="2">
    <source>
        <dbReference type="ARBA" id="ARBA00005179"/>
    </source>
</evidence>
<dbReference type="PROSITE" id="PS00086">
    <property type="entry name" value="CYTOCHROME_P450"/>
    <property type="match status" value="1"/>
</dbReference>
<dbReference type="PRINTS" id="PR00463">
    <property type="entry name" value="EP450I"/>
</dbReference>
<evidence type="ECO:0000256" key="11">
    <source>
        <dbReference type="SAM" id="SignalP"/>
    </source>
</evidence>
<accession>A0AA86J4D1</accession>
<dbReference type="PANTHER" id="PTHR24305">
    <property type="entry name" value="CYTOCHROME P450"/>
    <property type="match status" value="1"/>
</dbReference>
<protein>
    <submittedName>
        <fullName evidence="12">Cytochrome P450 monooxygenase</fullName>
    </submittedName>
</protein>
<evidence type="ECO:0000256" key="5">
    <source>
        <dbReference type="ARBA" id="ARBA00022723"/>
    </source>
</evidence>
<dbReference type="GO" id="GO:0020037">
    <property type="term" value="F:heme binding"/>
    <property type="evidence" value="ECO:0007669"/>
    <property type="project" value="InterPro"/>
</dbReference>
<keyword evidence="5 9" id="KW-0479">Metal-binding</keyword>
<feature type="signal peptide" evidence="11">
    <location>
        <begin position="1"/>
        <end position="24"/>
    </location>
</feature>
<dbReference type="GO" id="GO:0005506">
    <property type="term" value="F:iron ion binding"/>
    <property type="evidence" value="ECO:0007669"/>
    <property type="project" value="InterPro"/>
</dbReference>
<keyword evidence="6 10" id="KW-0560">Oxidoreductase</keyword>
<dbReference type="GO" id="GO:0016705">
    <property type="term" value="F:oxidoreductase activity, acting on paired donors, with incorporation or reduction of molecular oxygen"/>
    <property type="evidence" value="ECO:0007669"/>
    <property type="project" value="InterPro"/>
</dbReference>
<keyword evidence="7 9" id="KW-0408">Iron</keyword>
<keyword evidence="11" id="KW-0732">Signal</keyword>
<reference evidence="12" key="1">
    <citation type="submission" date="2023-03" db="EMBL/GenBank/DDBJ databases">
        <title>cytochrome P450 monooxygenase from Trametes versicolor.</title>
        <authorList>
            <person name="Ichinose H."/>
        </authorList>
    </citation>
    <scope>NUCLEOTIDE SEQUENCE</scope>
    <source>
        <strain evidence="12">NBRC 30340</strain>
    </source>
</reference>
<dbReference type="SUPFAM" id="SSF48264">
    <property type="entry name" value="Cytochrome P450"/>
    <property type="match status" value="1"/>
</dbReference>
<evidence type="ECO:0000256" key="9">
    <source>
        <dbReference type="PIRSR" id="PIRSR602401-1"/>
    </source>
</evidence>